<accession>A0AAU7Y5D8</accession>
<protein>
    <recommendedName>
        <fullName evidence="2">PBS lyase</fullName>
    </recommendedName>
</protein>
<dbReference type="Gene3D" id="1.25.10.10">
    <property type="entry name" value="Leucine-rich Repeat Variant"/>
    <property type="match status" value="2"/>
</dbReference>
<gene>
    <name evidence="1" type="ORF">ABS648_05880</name>
</gene>
<name>A0AAU7Y5D8_9PSED</name>
<dbReference type="InterPro" id="IPR011989">
    <property type="entry name" value="ARM-like"/>
</dbReference>
<dbReference type="EMBL" id="CP158373">
    <property type="protein sequence ID" value="XBY65299.1"/>
    <property type="molecule type" value="Genomic_DNA"/>
</dbReference>
<reference evidence="1" key="1">
    <citation type="submission" date="2023-08" db="EMBL/GenBank/DDBJ databases">
        <title>Increased levels of nutrients transform a symbiont into a lethal pathobiont.</title>
        <authorList>
            <person name="Lachnit T."/>
            <person name="Ulrich L."/>
            <person name="Willmer F.M."/>
            <person name="Hasenbein T."/>
            <person name="Steiner L.X."/>
            <person name="Wolters M."/>
            <person name="Herbst E.M."/>
            <person name="Deines P."/>
        </authorList>
    </citation>
    <scope>NUCLEOTIDE SEQUENCE</scope>
    <source>
        <strain evidence="1">T3</strain>
    </source>
</reference>
<dbReference type="SUPFAM" id="SSF48371">
    <property type="entry name" value="ARM repeat"/>
    <property type="match status" value="1"/>
</dbReference>
<evidence type="ECO:0008006" key="2">
    <source>
        <dbReference type="Google" id="ProtNLM"/>
    </source>
</evidence>
<dbReference type="InterPro" id="IPR016024">
    <property type="entry name" value="ARM-type_fold"/>
</dbReference>
<sequence>MNTTQWLAHWRDQLRVKQAAGEYTDWLRYRLDEAETALANGVTLSARELPRQHNGFIREGVLRRHLERGDESALAYCLVCLNDSVASLRELARGALEQRLVAASAESLLANLDLLLDLQRKMRADHSVALASIQERLREPALRPTLLQALPSLSGREARFVFSTLMAEGNLDAELLGTALAHPDPTLRTLVMDALGKAPSNLAGPLWRRALMDRSGRLRAKALYALLKGEPDAAELHNWLETALLDSSPAVRDLARWAAPRHGVDASAVVRRALEQLPKDRTHWHGVLGQAAELRMEESVPLAHQALATPLPSVRRKGLQVLMELAPEHASEASLALLDDAAPGVIVAALLALKRLRHPAFEPALQAEIARRAVEDIPGSLRLILMRPAAAQSESLLDGLCNAPEAQRELWLQAFQSWRQRWRPNRYWESAAPLKARLEGLRDRQLIPEEELTALIRAL</sequence>
<organism evidence="1">
    <name type="scientific">Pseudomonas solani</name>
    <dbReference type="NCBI Taxonomy" id="2731552"/>
    <lineage>
        <taxon>Bacteria</taxon>
        <taxon>Pseudomonadati</taxon>
        <taxon>Pseudomonadota</taxon>
        <taxon>Gammaproteobacteria</taxon>
        <taxon>Pseudomonadales</taxon>
        <taxon>Pseudomonadaceae</taxon>
        <taxon>Pseudomonas</taxon>
    </lineage>
</organism>
<dbReference type="AlphaFoldDB" id="A0AAU7Y5D8"/>
<evidence type="ECO:0000313" key="1">
    <source>
        <dbReference type="EMBL" id="XBY65299.1"/>
    </source>
</evidence>
<proteinExistence type="predicted"/>
<dbReference type="RefSeq" id="WP_350447846.1">
    <property type="nucleotide sequence ID" value="NZ_CP158373.1"/>
</dbReference>